<keyword evidence="12" id="KW-1185">Reference proteome</keyword>
<sequence length="307" mass="33898">MELSLSVAFFFLTFVGLSTAALWGYEDSGPSKWAETFDTCGLKSQSPINIETLNTSLQISLGNMTMTGYETPVALTIKNNGHTAQVDVTGNQYISKGGLSEQYKLAQFHFHWGSDDTKGSEHQISSKTFPMEVHFVHYKNSLGSLGNSVNEKDGLAVLGFMFEISESDNANYADLISKLAAIKAYNTSNLVPLTNTSLMNFIPSNPTNFFRYSGSLTTPTCNEVVVWTVFTETIKISKTQMATFRTLMSSEHGPNNKHYHIKDNFRPVQPLNSRTVYSNFYTSSATAAHITVYTGVLSLILSTILSH</sequence>
<evidence type="ECO:0000256" key="2">
    <source>
        <dbReference type="ARBA" id="ARBA00010718"/>
    </source>
</evidence>
<dbReference type="SUPFAM" id="SSF51069">
    <property type="entry name" value="Carbonic anhydrase"/>
    <property type="match status" value="1"/>
</dbReference>
<dbReference type="GO" id="GO:0004089">
    <property type="term" value="F:carbonate dehydratase activity"/>
    <property type="evidence" value="ECO:0007669"/>
    <property type="project" value="UniProtKB-UniRule"/>
</dbReference>
<evidence type="ECO:0000256" key="5">
    <source>
        <dbReference type="ARBA" id="ARBA00022833"/>
    </source>
</evidence>
<comment type="function">
    <text evidence="1 9">Reversible hydration of carbon dioxide.</text>
</comment>
<dbReference type="InterPro" id="IPR036398">
    <property type="entry name" value="CA_dom_sf"/>
</dbReference>
<keyword evidence="4 9" id="KW-0479">Metal-binding</keyword>
<proteinExistence type="inferred from homology"/>
<feature type="domain" description="Alpha-carbonic anhydrase" evidence="10">
    <location>
        <begin position="21"/>
        <end position="280"/>
    </location>
</feature>
<dbReference type="PROSITE" id="PS51144">
    <property type="entry name" value="ALPHA_CA_2"/>
    <property type="match status" value="1"/>
</dbReference>
<feature type="chain" id="PRO_5042662794" description="Carbonic anhydrase" evidence="9">
    <location>
        <begin position="21"/>
        <end position="307"/>
    </location>
</feature>
<dbReference type="PANTHER" id="PTHR18952:SF265">
    <property type="entry name" value="CARBONIC ANHYDRASE"/>
    <property type="match status" value="1"/>
</dbReference>
<keyword evidence="5 9" id="KW-0862">Zinc</keyword>
<evidence type="ECO:0000256" key="3">
    <source>
        <dbReference type="ARBA" id="ARBA00012925"/>
    </source>
</evidence>
<evidence type="ECO:0000256" key="9">
    <source>
        <dbReference type="RuleBase" id="RU367011"/>
    </source>
</evidence>
<organism evidence="11 12">
    <name type="scientific">Patella caerulea</name>
    <name type="common">Rayed Mediterranean limpet</name>
    <dbReference type="NCBI Taxonomy" id="87958"/>
    <lineage>
        <taxon>Eukaryota</taxon>
        <taxon>Metazoa</taxon>
        <taxon>Spiralia</taxon>
        <taxon>Lophotrochozoa</taxon>
        <taxon>Mollusca</taxon>
        <taxon>Gastropoda</taxon>
        <taxon>Patellogastropoda</taxon>
        <taxon>Patelloidea</taxon>
        <taxon>Patellidae</taxon>
        <taxon>Patella</taxon>
    </lineage>
</organism>
<reference evidence="11 12" key="1">
    <citation type="submission" date="2024-01" db="EMBL/GenBank/DDBJ databases">
        <title>The genome of the rayed Mediterranean limpet Patella caerulea (Linnaeus, 1758).</title>
        <authorList>
            <person name="Anh-Thu Weber A."/>
            <person name="Halstead-Nussloch G."/>
        </authorList>
    </citation>
    <scope>NUCLEOTIDE SEQUENCE [LARGE SCALE GENOMIC DNA]</scope>
    <source>
        <strain evidence="11">AATW-2023a</strain>
        <tissue evidence="11">Whole specimen</tissue>
    </source>
</reference>
<dbReference type="InterPro" id="IPR001148">
    <property type="entry name" value="CA_dom"/>
</dbReference>
<keyword evidence="7 9" id="KW-0456">Lyase</keyword>
<evidence type="ECO:0000256" key="8">
    <source>
        <dbReference type="ARBA" id="ARBA00048348"/>
    </source>
</evidence>
<comment type="catalytic activity">
    <reaction evidence="8 9">
        <text>hydrogencarbonate + H(+) = CO2 + H2O</text>
        <dbReference type="Rhea" id="RHEA:10748"/>
        <dbReference type="ChEBI" id="CHEBI:15377"/>
        <dbReference type="ChEBI" id="CHEBI:15378"/>
        <dbReference type="ChEBI" id="CHEBI:16526"/>
        <dbReference type="ChEBI" id="CHEBI:17544"/>
        <dbReference type="EC" id="4.2.1.1"/>
    </reaction>
</comment>
<dbReference type="PANTHER" id="PTHR18952">
    <property type="entry name" value="CARBONIC ANHYDRASE"/>
    <property type="match status" value="1"/>
</dbReference>
<dbReference type="EC" id="4.2.1.1" evidence="3 9"/>
<dbReference type="Pfam" id="PF00194">
    <property type="entry name" value="Carb_anhydrase"/>
    <property type="match status" value="1"/>
</dbReference>
<dbReference type="Proteomes" id="UP001347796">
    <property type="component" value="Unassembled WGS sequence"/>
</dbReference>
<dbReference type="PROSITE" id="PS00162">
    <property type="entry name" value="ALPHA_CA_1"/>
    <property type="match status" value="1"/>
</dbReference>
<gene>
    <name evidence="11" type="ORF">SNE40_003669</name>
</gene>
<keyword evidence="6" id="KW-0325">Glycoprotein</keyword>
<evidence type="ECO:0000259" key="10">
    <source>
        <dbReference type="PROSITE" id="PS51144"/>
    </source>
</evidence>
<dbReference type="InterPro" id="IPR018338">
    <property type="entry name" value="Carbonic_anhydrase_a-class_CS"/>
</dbReference>
<protein>
    <recommendedName>
        <fullName evidence="3 9">Carbonic anhydrase</fullName>
        <ecNumber evidence="3 9">4.2.1.1</ecNumber>
    </recommendedName>
</protein>
<dbReference type="InterPro" id="IPR023561">
    <property type="entry name" value="Carbonic_anhydrase_a-class"/>
</dbReference>
<dbReference type="GO" id="GO:0008270">
    <property type="term" value="F:zinc ion binding"/>
    <property type="evidence" value="ECO:0007669"/>
    <property type="project" value="UniProtKB-UniRule"/>
</dbReference>
<evidence type="ECO:0000313" key="12">
    <source>
        <dbReference type="Proteomes" id="UP001347796"/>
    </source>
</evidence>
<comment type="cofactor">
    <cofactor evidence="9">
        <name>Zn(2+)</name>
        <dbReference type="ChEBI" id="CHEBI:29105"/>
    </cofactor>
</comment>
<evidence type="ECO:0000313" key="11">
    <source>
        <dbReference type="EMBL" id="KAK6192140.1"/>
    </source>
</evidence>
<evidence type="ECO:0000256" key="4">
    <source>
        <dbReference type="ARBA" id="ARBA00022723"/>
    </source>
</evidence>
<evidence type="ECO:0000256" key="1">
    <source>
        <dbReference type="ARBA" id="ARBA00002904"/>
    </source>
</evidence>
<dbReference type="SMART" id="SM01057">
    <property type="entry name" value="Carb_anhydrase"/>
    <property type="match status" value="1"/>
</dbReference>
<keyword evidence="9" id="KW-0732">Signal</keyword>
<name>A0AAN8Q5K8_PATCE</name>
<comment type="caution">
    <text evidence="11">The sequence shown here is derived from an EMBL/GenBank/DDBJ whole genome shotgun (WGS) entry which is preliminary data.</text>
</comment>
<dbReference type="FunFam" id="3.10.200.10:FF:000003">
    <property type="entry name" value="Carbonic anhydrase 12"/>
    <property type="match status" value="1"/>
</dbReference>
<evidence type="ECO:0000256" key="7">
    <source>
        <dbReference type="ARBA" id="ARBA00023239"/>
    </source>
</evidence>
<evidence type="ECO:0000256" key="6">
    <source>
        <dbReference type="ARBA" id="ARBA00023180"/>
    </source>
</evidence>
<dbReference type="GO" id="GO:0005886">
    <property type="term" value="C:plasma membrane"/>
    <property type="evidence" value="ECO:0007669"/>
    <property type="project" value="TreeGrafter"/>
</dbReference>
<dbReference type="Gene3D" id="3.10.200.10">
    <property type="entry name" value="Alpha carbonic anhydrase"/>
    <property type="match status" value="1"/>
</dbReference>
<dbReference type="AlphaFoldDB" id="A0AAN8Q5K8"/>
<comment type="similarity">
    <text evidence="2 9">Belongs to the alpha-carbonic anhydrase family.</text>
</comment>
<dbReference type="EMBL" id="JAZGQO010000002">
    <property type="protein sequence ID" value="KAK6192140.1"/>
    <property type="molecule type" value="Genomic_DNA"/>
</dbReference>
<feature type="signal peptide" evidence="9">
    <location>
        <begin position="1"/>
        <end position="20"/>
    </location>
</feature>
<accession>A0AAN8Q5K8</accession>